<dbReference type="InterPro" id="IPR003439">
    <property type="entry name" value="ABC_transporter-like_ATP-bd"/>
</dbReference>
<dbReference type="SMART" id="SM00382">
    <property type="entry name" value="AAA"/>
    <property type="match status" value="1"/>
</dbReference>
<dbReference type="PANTHER" id="PTHR42711">
    <property type="entry name" value="ABC TRANSPORTER ATP-BINDING PROTEIN"/>
    <property type="match status" value="1"/>
</dbReference>
<dbReference type="SUPFAM" id="SSF52540">
    <property type="entry name" value="P-loop containing nucleoside triphosphate hydrolases"/>
    <property type="match status" value="1"/>
</dbReference>
<comment type="similarity">
    <text evidence="1">Belongs to the ABC transporter superfamily.</text>
</comment>
<dbReference type="InterPro" id="IPR027417">
    <property type="entry name" value="P-loop_NTPase"/>
</dbReference>
<evidence type="ECO:0000313" key="7">
    <source>
        <dbReference type="Proteomes" id="UP000254792"/>
    </source>
</evidence>
<proteinExistence type="inferred from homology"/>
<dbReference type="CDD" id="cd03230">
    <property type="entry name" value="ABC_DR_subfamily_A"/>
    <property type="match status" value="1"/>
</dbReference>
<keyword evidence="7" id="KW-1185">Reference proteome</keyword>
<dbReference type="Gene3D" id="3.40.50.300">
    <property type="entry name" value="P-loop containing nucleotide triphosphate hydrolases"/>
    <property type="match status" value="1"/>
</dbReference>
<keyword evidence="2" id="KW-0813">Transport</keyword>
<dbReference type="RefSeq" id="WP_115557786.1">
    <property type="nucleotide sequence ID" value="NZ_CP031376.1"/>
</dbReference>
<evidence type="ECO:0000256" key="3">
    <source>
        <dbReference type="ARBA" id="ARBA00022741"/>
    </source>
</evidence>
<dbReference type="GO" id="GO:0005524">
    <property type="term" value="F:ATP binding"/>
    <property type="evidence" value="ECO:0007669"/>
    <property type="project" value="UniProtKB-KW"/>
</dbReference>
<dbReference type="AlphaFoldDB" id="A0A345Z2N6"/>
<dbReference type="InterPro" id="IPR003593">
    <property type="entry name" value="AAA+_ATPase"/>
</dbReference>
<dbReference type="PANTHER" id="PTHR42711:SF5">
    <property type="entry name" value="ABC TRANSPORTER ATP-BINDING PROTEIN NATA"/>
    <property type="match status" value="1"/>
</dbReference>
<evidence type="ECO:0000256" key="2">
    <source>
        <dbReference type="ARBA" id="ARBA00022448"/>
    </source>
</evidence>
<gene>
    <name evidence="6" type="ORF">SALLE_v1c01890</name>
</gene>
<dbReference type="EMBL" id="CP031376">
    <property type="protein sequence ID" value="AXK50865.1"/>
    <property type="molecule type" value="Genomic_DNA"/>
</dbReference>
<evidence type="ECO:0000256" key="4">
    <source>
        <dbReference type="ARBA" id="ARBA00022840"/>
    </source>
</evidence>
<dbReference type="OrthoDB" id="9779029at2"/>
<evidence type="ECO:0000256" key="1">
    <source>
        <dbReference type="ARBA" id="ARBA00005417"/>
    </source>
</evidence>
<reference evidence="6 7" key="1">
    <citation type="submission" date="2018-07" db="EMBL/GenBank/DDBJ databases">
        <title>Complete genome sequence of Spiroplasma alleghenense PLHS-1 (ATCC 51752).</title>
        <authorList>
            <person name="Chou L."/>
            <person name="Lee T.-Y."/>
            <person name="Tsai Y.-M."/>
            <person name="Kuo C.-H."/>
        </authorList>
    </citation>
    <scope>NUCLEOTIDE SEQUENCE [LARGE SCALE GENOMIC DNA]</scope>
    <source>
        <strain evidence="6 7">PLHS-1</strain>
    </source>
</reference>
<feature type="domain" description="ABC transporter" evidence="5">
    <location>
        <begin position="2"/>
        <end position="229"/>
    </location>
</feature>
<evidence type="ECO:0000313" key="6">
    <source>
        <dbReference type="EMBL" id="AXK50865.1"/>
    </source>
</evidence>
<accession>A0A345Z2N6</accession>
<keyword evidence="3" id="KW-0547">Nucleotide-binding</keyword>
<dbReference type="InterPro" id="IPR050763">
    <property type="entry name" value="ABC_transporter_ATP-binding"/>
</dbReference>
<dbReference type="Proteomes" id="UP000254792">
    <property type="component" value="Chromosome"/>
</dbReference>
<name>A0A345Z2N6_9MOLU</name>
<keyword evidence="4 6" id="KW-0067">ATP-binding</keyword>
<dbReference type="KEGG" id="salx:SALLE_v1c01890"/>
<evidence type="ECO:0000259" key="5">
    <source>
        <dbReference type="PROSITE" id="PS50893"/>
    </source>
</evidence>
<organism evidence="6 7">
    <name type="scientific">Spiroplasma alleghenense</name>
    <dbReference type="NCBI Taxonomy" id="216931"/>
    <lineage>
        <taxon>Bacteria</taxon>
        <taxon>Bacillati</taxon>
        <taxon>Mycoplasmatota</taxon>
        <taxon>Mollicutes</taxon>
        <taxon>Entomoplasmatales</taxon>
        <taxon>Spiroplasmataceae</taxon>
        <taxon>Spiroplasma</taxon>
    </lineage>
</organism>
<dbReference type="Pfam" id="PF00005">
    <property type="entry name" value="ABC_tran"/>
    <property type="match status" value="1"/>
</dbReference>
<sequence>MLEISNISKKFNQTHVLKDISFSLKSGQIYGLLGNNGAGKTTLTKIIFQEYLPNSGEIIYNSKSISISNYSEWYFFSENNELPKNVRVETYLILIKNLSKIQTKVYNQRIVEILKFLDIKPFFKKEISNLSAGQQKLLSLFVCFLIRPKVIFFDEPTANLDIKNKSLIIEAIKNFKNPDVTIVIITHLIEEVKDILDHILIMDQGKVVYDEINFEPKNLKDIFNRYTTNKVEKIHDIRNYLDAN</sequence>
<protein>
    <submittedName>
        <fullName evidence="6">ABC transporter ATP-binding protein</fullName>
    </submittedName>
</protein>
<dbReference type="GO" id="GO:0016887">
    <property type="term" value="F:ATP hydrolysis activity"/>
    <property type="evidence" value="ECO:0007669"/>
    <property type="project" value="InterPro"/>
</dbReference>
<dbReference type="PROSITE" id="PS50893">
    <property type="entry name" value="ABC_TRANSPORTER_2"/>
    <property type="match status" value="1"/>
</dbReference>